<name>K6H2V8_9GAMM</name>
<organism evidence="2 3">
    <name type="scientific">SAR86 cluster bacterium SAR86E</name>
    <dbReference type="NCBI Taxonomy" id="1208365"/>
    <lineage>
        <taxon>Bacteria</taxon>
        <taxon>Pseudomonadati</taxon>
        <taxon>Pseudomonadota</taxon>
        <taxon>Gammaproteobacteria</taxon>
        <taxon>SAR86 cluster</taxon>
    </lineage>
</organism>
<dbReference type="GO" id="GO:0004305">
    <property type="term" value="F:ethanolamine kinase activity"/>
    <property type="evidence" value="ECO:0007669"/>
    <property type="project" value="TreeGrafter"/>
</dbReference>
<keyword evidence="2" id="KW-0418">Kinase</keyword>
<dbReference type="PANTHER" id="PTHR22603">
    <property type="entry name" value="CHOLINE/ETHANOALAMINE KINASE"/>
    <property type="match status" value="1"/>
</dbReference>
<feature type="domain" description="Aminoglycoside phosphotransferase" evidence="1">
    <location>
        <begin position="38"/>
        <end position="223"/>
    </location>
</feature>
<dbReference type="Gene3D" id="3.90.1200.10">
    <property type="match status" value="1"/>
</dbReference>
<evidence type="ECO:0000313" key="3">
    <source>
        <dbReference type="Proteomes" id="UP000010310"/>
    </source>
</evidence>
<protein>
    <submittedName>
        <fullName evidence="2">Choline/ethanolamine kinase</fullName>
    </submittedName>
</protein>
<dbReference type="InterPro" id="IPR011009">
    <property type="entry name" value="Kinase-like_dom_sf"/>
</dbReference>
<accession>K6H2V8</accession>
<evidence type="ECO:0000259" key="1">
    <source>
        <dbReference type="Pfam" id="PF01636"/>
    </source>
</evidence>
<dbReference type="Gene3D" id="3.30.200.20">
    <property type="entry name" value="Phosphorylase Kinase, domain 1"/>
    <property type="match status" value="1"/>
</dbReference>
<dbReference type="GO" id="GO:0005737">
    <property type="term" value="C:cytoplasm"/>
    <property type="evidence" value="ECO:0007669"/>
    <property type="project" value="TreeGrafter"/>
</dbReference>
<dbReference type="Proteomes" id="UP000010310">
    <property type="component" value="Unassembled WGS sequence"/>
</dbReference>
<keyword evidence="3" id="KW-1185">Reference proteome</keyword>
<sequence>MQSPSERAKSVPGSLTLFHELSSSLITKIYLCDFNNTKAVIRFDLAAASKLSINRQNEVNLLKSIGNLGIAPEVLYSDAEGGILIWKYIIGEKPSFNKDRNIPYSLFDLGACLYSLHSLSIPKKSIDIFSNSMALYQSLLDKKSDKLLFDKALALHNRINADGVEKVFSHNDLHSSNLLWNQKYYFLDWEYSGLNHPCFDIASLVKNLELSQSQISELSNGYKGSNEFFHRSKLDQWIEFIDYLNKIWDISVQKIVENLELN</sequence>
<evidence type="ECO:0000313" key="2">
    <source>
        <dbReference type="EMBL" id="EKO36843.1"/>
    </source>
</evidence>
<proteinExistence type="predicted"/>
<dbReference type="PANTHER" id="PTHR22603:SF66">
    <property type="entry name" value="ETHANOLAMINE KINASE"/>
    <property type="match status" value="1"/>
</dbReference>
<dbReference type="SUPFAM" id="SSF56112">
    <property type="entry name" value="Protein kinase-like (PK-like)"/>
    <property type="match status" value="1"/>
</dbReference>
<dbReference type="PATRIC" id="fig|1208365.4.peg.613"/>
<dbReference type="AlphaFoldDB" id="K6H2V8"/>
<dbReference type="EMBL" id="AMWX01000002">
    <property type="protein sequence ID" value="EKO36843.1"/>
    <property type="molecule type" value="Genomic_DNA"/>
</dbReference>
<keyword evidence="2" id="KW-0808">Transferase</keyword>
<dbReference type="GO" id="GO:0006646">
    <property type="term" value="P:phosphatidylethanolamine biosynthetic process"/>
    <property type="evidence" value="ECO:0007669"/>
    <property type="project" value="TreeGrafter"/>
</dbReference>
<dbReference type="Pfam" id="PF01636">
    <property type="entry name" value="APH"/>
    <property type="match status" value="1"/>
</dbReference>
<reference evidence="2 3" key="1">
    <citation type="submission" date="2012-09" db="EMBL/GenBank/DDBJ databases">
        <authorList>
            <person name="Dupont C.L."/>
            <person name="Rusch D.B."/>
            <person name="Lombardo M.-J."/>
            <person name="Novotny M."/>
            <person name="Yee-Greenbaum J."/>
            <person name="Laskin R."/>
        </authorList>
    </citation>
    <scope>NUCLEOTIDE SEQUENCE [LARGE SCALE GENOMIC DNA]</scope>
    <source>
        <strain evidence="2">SAR86E</strain>
    </source>
</reference>
<dbReference type="STRING" id="1208365.B273_1035"/>
<comment type="caution">
    <text evidence="2">The sequence shown here is derived from an EMBL/GenBank/DDBJ whole genome shotgun (WGS) entry which is preliminary data.</text>
</comment>
<dbReference type="InterPro" id="IPR002575">
    <property type="entry name" value="Aminoglycoside_PTrfase"/>
</dbReference>
<gene>
    <name evidence="2" type="ORF">B273_1035</name>
</gene>